<sequence>MRGVSTQTVDTDNAAHAEISLSLDTKDLAQLYDTHSDYQYDGGKTLVAKMGISPNWSVLDIGSGTGQLGSHVARLVGPAGHVFGIEPLEERVALSQSRAGANLSFAVGDAQDLSRFPSGSFDAVYMNSVIHWVPDQRKALAEAHRVLRQGGVIGIATGSGEHPQPHGVIKKRVLSGERYRGFVGPTQSRANPTRGGLEELLGGAGFREVDVELLEGAVETDDAKGMVDFVQAYSFGNFLGHLPEDLQRAARDDLEREFGEFRTEGGKIRMQGMTRLFAVAVRA</sequence>
<dbReference type="EMBL" id="KQ030538">
    <property type="protein sequence ID" value="KJZ73107.1"/>
    <property type="molecule type" value="Genomic_DNA"/>
</dbReference>
<reference evidence="3 4" key="1">
    <citation type="journal article" date="2014" name="Genome Biol. Evol.">
        <title>Comparative genomics and transcriptomics analyses reveal divergent lifestyle features of nematode endoparasitic fungus Hirsutella minnesotensis.</title>
        <authorList>
            <person name="Lai Y."/>
            <person name="Liu K."/>
            <person name="Zhang X."/>
            <person name="Zhang X."/>
            <person name="Li K."/>
            <person name="Wang N."/>
            <person name="Shu C."/>
            <person name="Wu Y."/>
            <person name="Wang C."/>
            <person name="Bushley K.E."/>
            <person name="Xiang M."/>
            <person name="Liu X."/>
        </authorList>
    </citation>
    <scope>NUCLEOTIDE SEQUENCE [LARGE SCALE GENOMIC DNA]</scope>
    <source>
        <strain evidence="3 4">3608</strain>
    </source>
</reference>
<evidence type="ECO:0000256" key="1">
    <source>
        <dbReference type="ARBA" id="ARBA00038158"/>
    </source>
</evidence>
<dbReference type="CDD" id="cd02440">
    <property type="entry name" value="AdoMet_MTases"/>
    <property type="match status" value="1"/>
</dbReference>
<proteinExistence type="inferred from homology"/>
<evidence type="ECO:0000259" key="2">
    <source>
        <dbReference type="Pfam" id="PF08241"/>
    </source>
</evidence>
<dbReference type="InterPro" id="IPR013216">
    <property type="entry name" value="Methyltransf_11"/>
</dbReference>
<dbReference type="Gene3D" id="3.40.50.150">
    <property type="entry name" value="Vaccinia Virus protein VP39"/>
    <property type="match status" value="1"/>
</dbReference>
<evidence type="ECO:0000313" key="4">
    <source>
        <dbReference type="Proteomes" id="UP000054481"/>
    </source>
</evidence>
<dbReference type="PANTHER" id="PTHR43591:SF110">
    <property type="entry name" value="RHODANESE DOMAIN-CONTAINING PROTEIN"/>
    <property type="match status" value="1"/>
</dbReference>
<dbReference type="InterPro" id="IPR029063">
    <property type="entry name" value="SAM-dependent_MTases_sf"/>
</dbReference>
<accession>A0A0F7ZYV0</accession>
<dbReference type="SUPFAM" id="SSF53335">
    <property type="entry name" value="S-adenosyl-L-methionine-dependent methyltransferases"/>
    <property type="match status" value="1"/>
</dbReference>
<organism evidence="3 4">
    <name type="scientific">Hirsutella minnesotensis 3608</name>
    <dbReference type="NCBI Taxonomy" id="1043627"/>
    <lineage>
        <taxon>Eukaryota</taxon>
        <taxon>Fungi</taxon>
        <taxon>Dikarya</taxon>
        <taxon>Ascomycota</taxon>
        <taxon>Pezizomycotina</taxon>
        <taxon>Sordariomycetes</taxon>
        <taxon>Hypocreomycetidae</taxon>
        <taxon>Hypocreales</taxon>
        <taxon>Ophiocordycipitaceae</taxon>
        <taxon>Hirsutella</taxon>
    </lineage>
</organism>
<dbReference type="Pfam" id="PF08241">
    <property type="entry name" value="Methyltransf_11"/>
    <property type="match status" value="1"/>
</dbReference>
<dbReference type="GO" id="GO:0008757">
    <property type="term" value="F:S-adenosylmethionine-dependent methyltransferase activity"/>
    <property type="evidence" value="ECO:0007669"/>
    <property type="project" value="InterPro"/>
</dbReference>
<dbReference type="PANTHER" id="PTHR43591">
    <property type="entry name" value="METHYLTRANSFERASE"/>
    <property type="match status" value="1"/>
</dbReference>
<dbReference type="AlphaFoldDB" id="A0A0F7ZYV0"/>
<dbReference type="Proteomes" id="UP000054481">
    <property type="component" value="Unassembled WGS sequence"/>
</dbReference>
<gene>
    <name evidence="3" type="ORF">HIM_07491</name>
</gene>
<feature type="domain" description="Methyltransferase type 11" evidence="2">
    <location>
        <begin position="59"/>
        <end position="153"/>
    </location>
</feature>
<comment type="similarity">
    <text evidence="1">Belongs to the methyltransferase superfamily. LaeA methyltransferase family.</text>
</comment>
<evidence type="ECO:0000313" key="3">
    <source>
        <dbReference type="EMBL" id="KJZ73107.1"/>
    </source>
</evidence>
<keyword evidence="4" id="KW-1185">Reference proteome</keyword>
<protein>
    <recommendedName>
        <fullName evidence="2">Methyltransferase type 11 domain-containing protein</fullName>
    </recommendedName>
</protein>
<dbReference type="OrthoDB" id="66144at2759"/>
<name>A0A0F7ZYV0_9HYPO</name>